<dbReference type="Proteomes" id="UP000315010">
    <property type="component" value="Unassembled WGS sequence"/>
</dbReference>
<proteinExistence type="predicted"/>
<comment type="caution">
    <text evidence="1">The sequence shown here is derived from an EMBL/GenBank/DDBJ whole genome shotgun (WGS) entry which is preliminary data.</text>
</comment>
<accession>A0A5C5YZS0</accession>
<keyword evidence="2" id="KW-1185">Reference proteome</keyword>
<gene>
    <name evidence="1" type="ORF">CA13_20100</name>
</gene>
<sequence length="75" mass="8581">MPDWEVKKLYLLTKKPPLALPFVCLLSPQQAGFLSVDLCFKRLNTTSDRWVICFFVNSDSLIQSTASFSNNLKVR</sequence>
<name>A0A5C5YZS0_9BACT</name>
<dbReference type="EMBL" id="SJPJ01000001">
    <property type="protein sequence ID" value="TWT80565.1"/>
    <property type="molecule type" value="Genomic_DNA"/>
</dbReference>
<organism evidence="1 2">
    <name type="scientific">Novipirellula herctigrandis</name>
    <dbReference type="NCBI Taxonomy" id="2527986"/>
    <lineage>
        <taxon>Bacteria</taxon>
        <taxon>Pseudomonadati</taxon>
        <taxon>Planctomycetota</taxon>
        <taxon>Planctomycetia</taxon>
        <taxon>Pirellulales</taxon>
        <taxon>Pirellulaceae</taxon>
        <taxon>Novipirellula</taxon>
    </lineage>
</organism>
<protein>
    <submittedName>
        <fullName evidence="1">Uncharacterized protein</fullName>
    </submittedName>
</protein>
<dbReference type="AlphaFoldDB" id="A0A5C5YZS0"/>
<evidence type="ECO:0000313" key="1">
    <source>
        <dbReference type="EMBL" id="TWT80565.1"/>
    </source>
</evidence>
<reference evidence="1 2" key="1">
    <citation type="submission" date="2019-02" db="EMBL/GenBank/DDBJ databases">
        <title>Deep-cultivation of Planctomycetes and their phenomic and genomic characterization uncovers novel biology.</title>
        <authorList>
            <person name="Wiegand S."/>
            <person name="Jogler M."/>
            <person name="Boedeker C."/>
            <person name="Pinto D."/>
            <person name="Vollmers J."/>
            <person name="Rivas-Marin E."/>
            <person name="Kohn T."/>
            <person name="Peeters S.H."/>
            <person name="Heuer A."/>
            <person name="Rast P."/>
            <person name="Oberbeckmann S."/>
            <person name="Bunk B."/>
            <person name="Jeske O."/>
            <person name="Meyerdierks A."/>
            <person name="Storesund J.E."/>
            <person name="Kallscheuer N."/>
            <person name="Luecker S."/>
            <person name="Lage O.M."/>
            <person name="Pohl T."/>
            <person name="Merkel B.J."/>
            <person name="Hornburger P."/>
            <person name="Mueller R.-W."/>
            <person name="Bruemmer F."/>
            <person name="Labrenz M."/>
            <person name="Spormann A.M."/>
            <person name="Op Den Camp H."/>
            <person name="Overmann J."/>
            <person name="Amann R."/>
            <person name="Jetten M.S.M."/>
            <person name="Mascher T."/>
            <person name="Medema M.H."/>
            <person name="Devos D.P."/>
            <person name="Kaster A.-K."/>
            <person name="Ovreas L."/>
            <person name="Rohde M."/>
            <person name="Galperin M.Y."/>
            <person name="Jogler C."/>
        </authorList>
    </citation>
    <scope>NUCLEOTIDE SEQUENCE [LARGE SCALE GENOMIC DNA]</scope>
    <source>
        <strain evidence="1 2">CA13</strain>
    </source>
</reference>
<evidence type="ECO:0000313" key="2">
    <source>
        <dbReference type="Proteomes" id="UP000315010"/>
    </source>
</evidence>